<feature type="domain" description="RNase III" evidence="3">
    <location>
        <begin position="732"/>
        <end position="882"/>
    </location>
</feature>
<dbReference type="Gene3D" id="2.170.260.10">
    <property type="entry name" value="paz domain"/>
    <property type="match status" value="1"/>
</dbReference>
<dbReference type="HOGENOM" id="CLU_000907_4_2_1"/>
<dbReference type="STRING" id="745531.A0A0C3NYX3"/>
<name>A0A0C3NYX3_PHLG1</name>
<dbReference type="SMART" id="SM00535">
    <property type="entry name" value="RIBOc"/>
    <property type="match status" value="2"/>
</dbReference>
<evidence type="ECO:0000313" key="4">
    <source>
        <dbReference type="EMBL" id="KIP10639.1"/>
    </source>
</evidence>
<dbReference type="PROSITE" id="PS00517">
    <property type="entry name" value="RNASE_3_1"/>
    <property type="match status" value="1"/>
</dbReference>
<dbReference type="Proteomes" id="UP000053257">
    <property type="component" value="Unassembled WGS sequence"/>
</dbReference>
<organism evidence="4 5">
    <name type="scientific">Phlebiopsis gigantea (strain 11061_1 CR5-6)</name>
    <name type="common">White-rot fungus</name>
    <name type="synonym">Peniophora gigantea</name>
    <dbReference type="NCBI Taxonomy" id="745531"/>
    <lineage>
        <taxon>Eukaryota</taxon>
        <taxon>Fungi</taxon>
        <taxon>Dikarya</taxon>
        <taxon>Basidiomycota</taxon>
        <taxon>Agaricomycotina</taxon>
        <taxon>Agaricomycetes</taxon>
        <taxon>Polyporales</taxon>
        <taxon>Phanerochaetaceae</taxon>
        <taxon>Phlebiopsis</taxon>
    </lineage>
</organism>
<dbReference type="Gene3D" id="3.40.50.300">
    <property type="entry name" value="P-loop containing nucleotide triphosphate hydrolases"/>
    <property type="match status" value="1"/>
</dbReference>
<feature type="region of interest" description="Disordered" evidence="2">
    <location>
        <begin position="825"/>
        <end position="855"/>
    </location>
</feature>
<dbReference type="InterPro" id="IPR036389">
    <property type="entry name" value="RNase_III_sf"/>
</dbReference>
<evidence type="ECO:0000256" key="2">
    <source>
        <dbReference type="SAM" id="MobiDB-lite"/>
    </source>
</evidence>
<dbReference type="GO" id="GO:0006396">
    <property type="term" value="P:RNA processing"/>
    <property type="evidence" value="ECO:0007669"/>
    <property type="project" value="InterPro"/>
</dbReference>
<sequence>MQEGTDLTTVASVGHDSGRPTKKRKLHNPKPTIVQYDAPSAGQETALYHKLRAMDDQGQLKRFLKWSRKLLLELGPCAADLLWRQIFLGSIAEAYASQDFERYRQVVEDWRFDMPSVNPKSTHYNVTPQFTSLLDALRLCGADSHGFNGLIYVKRPTTAVMLAELLRAVDDDFPHLRPFVLTESDILRHSQDETLILDAFSTGTYNLLITTKCIDGSKLHSVTAVIHFNLTEDTLASPTVMHTPVTTVYMAEKDNSRHQDLIQSFYKSGASLTHARSPGTLHSEVEPPLIAASDFIEDPTTGARIYRQDAVPALCRYLDYLRDVMSTGGVSVPHIYTRGSSGTGEDVIQLDLPHNVDLPKPLQVLARRISHEATVDTSFVTCQHLFDQGYLDYRFFTSHGPSQQPEVETDGLRTANQSANTRCYPRRRPSLWTRALQRGLDRLYPLVVTVSAFRNGVHAPMLILSRLPWPRFDSFSVFSNGQGATVRLTPGSPLSVEESKQQLLVAYTMRMARALANKPLECKAENLFYLYAPLGPAWDSAVLESLAPWQFLDVEAHIAWGQVTEAADHWAQPLVPDGRGIEERDVDDAIIQDRAVEFTNRHFATKLRRDLTPLSKPDAQSREGKYDSYLDFCKEHRKEFQGVRDDKQPLIEVALVPPIVNNLSPASKVNSGSTQPSTKVFIPELCHRFTIPASSFRTALLLPSIMHMLECMLLVKEMSVVIFESKIQERHLLEAVTPSATQVERNYERLELLGDTLLKNITSMYYFVTMPTKREGALNGARAQAVCNKALHANALAAGIPPWIQSKSFVPKIWTPYIVKEEKGDVSGSMEVDPPADGKPARGPRKSKQQKRQDEVDVQWLGDKTVADVVEALIGAAFHNGGIETVLQVMYTLQFKMPGIRCYDDFWLTYKPHMSSYKASLPAKTVNSIKAITGYDFPVPAILAEALTHGSLTAGNQVSSYDRLEFLGDSILDFHVVWYIFQSHPHLSPGGLSLLKGAMVSNQTLATIAVLSGLHEHVRCSPDVQSAIQLYAHKIFLLRDQEYQLADAEGRLPAQFWLDVEAPKALGDVVEAVVAAICLSDRFATAGVDAFFRKVLQPFYARHIRVHTLAAHPSKALFELLQAEGCQQHAMRKRPAEGGTLSEVVLHSVVVASAVDVTTHASMRKAANAALDALASDPGFVARTCDCKAQRSGKKAQKAKQAGYED</sequence>
<evidence type="ECO:0000259" key="3">
    <source>
        <dbReference type="PROSITE" id="PS50142"/>
    </source>
</evidence>
<feature type="domain" description="RNase III" evidence="3">
    <location>
        <begin position="926"/>
        <end position="1082"/>
    </location>
</feature>
<feature type="region of interest" description="Disordered" evidence="2">
    <location>
        <begin position="1"/>
        <end position="32"/>
    </location>
</feature>
<evidence type="ECO:0000313" key="5">
    <source>
        <dbReference type="Proteomes" id="UP000053257"/>
    </source>
</evidence>
<accession>A0A0C3NYX3</accession>
<dbReference type="Pfam" id="PF00636">
    <property type="entry name" value="Ribonuclease_3"/>
    <property type="match status" value="2"/>
</dbReference>
<dbReference type="Gene3D" id="1.10.1520.10">
    <property type="entry name" value="Ribonuclease III domain"/>
    <property type="match status" value="2"/>
</dbReference>
<dbReference type="PANTHER" id="PTHR14950:SF37">
    <property type="entry name" value="ENDORIBONUCLEASE DICER"/>
    <property type="match status" value="1"/>
</dbReference>
<dbReference type="SUPFAM" id="SSF69065">
    <property type="entry name" value="RNase III domain-like"/>
    <property type="match status" value="2"/>
</dbReference>
<dbReference type="EMBL" id="KN840452">
    <property type="protein sequence ID" value="KIP10639.1"/>
    <property type="molecule type" value="Genomic_DNA"/>
</dbReference>
<proteinExistence type="predicted"/>
<dbReference type="OrthoDB" id="416741at2759"/>
<keyword evidence="5" id="KW-1185">Reference proteome</keyword>
<dbReference type="CDD" id="cd00593">
    <property type="entry name" value="RIBOc"/>
    <property type="match status" value="2"/>
</dbReference>
<dbReference type="AlphaFoldDB" id="A0A0C3NYX3"/>
<protein>
    <recommendedName>
        <fullName evidence="3">RNase III domain-containing protein</fullName>
    </recommendedName>
</protein>
<dbReference type="PANTHER" id="PTHR14950">
    <property type="entry name" value="DICER-RELATED"/>
    <property type="match status" value="1"/>
</dbReference>
<reference evidence="4 5" key="1">
    <citation type="journal article" date="2014" name="PLoS Genet.">
        <title>Analysis of the Phlebiopsis gigantea genome, transcriptome and secretome provides insight into its pioneer colonization strategies of wood.</title>
        <authorList>
            <person name="Hori C."/>
            <person name="Ishida T."/>
            <person name="Igarashi K."/>
            <person name="Samejima M."/>
            <person name="Suzuki H."/>
            <person name="Master E."/>
            <person name="Ferreira P."/>
            <person name="Ruiz-Duenas F.J."/>
            <person name="Held B."/>
            <person name="Canessa P."/>
            <person name="Larrondo L.F."/>
            <person name="Schmoll M."/>
            <person name="Druzhinina I.S."/>
            <person name="Kubicek C.P."/>
            <person name="Gaskell J.A."/>
            <person name="Kersten P."/>
            <person name="St John F."/>
            <person name="Glasner J."/>
            <person name="Sabat G."/>
            <person name="Splinter BonDurant S."/>
            <person name="Syed K."/>
            <person name="Yadav J."/>
            <person name="Mgbeahuruike A.C."/>
            <person name="Kovalchuk A."/>
            <person name="Asiegbu F.O."/>
            <person name="Lackner G."/>
            <person name="Hoffmeister D."/>
            <person name="Rencoret J."/>
            <person name="Gutierrez A."/>
            <person name="Sun H."/>
            <person name="Lindquist E."/>
            <person name="Barry K."/>
            <person name="Riley R."/>
            <person name="Grigoriev I.V."/>
            <person name="Henrissat B."/>
            <person name="Kues U."/>
            <person name="Berka R.M."/>
            <person name="Martinez A.T."/>
            <person name="Covert S.F."/>
            <person name="Blanchette R.A."/>
            <person name="Cullen D."/>
        </authorList>
    </citation>
    <scope>NUCLEOTIDE SEQUENCE [LARGE SCALE GENOMIC DNA]</scope>
    <source>
        <strain evidence="4 5">11061_1 CR5-6</strain>
    </source>
</reference>
<gene>
    <name evidence="4" type="ORF">PHLGIDRAFT_494339</name>
</gene>
<dbReference type="PROSITE" id="PS50142">
    <property type="entry name" value="RNASE_3_2"/>
    <property type="match status" value="2"/>
</dbReference>
<evidence type="ECO:0000256" key="1">
    <source>
        <dbReference type="ARBA" id="ARBA00022801"/>
    </source>
</evidence>
<dbReference type="InterPro" id="IPR000999">
    <property type="entry name" value="RNase_III_dom"/>
</dbReference>
<dbReference type="InterPro" id="IPR027417">
    <property type="entry name" value="P-loop_NTPase"/>
</dbReference>
<keyword evidence="1" id="KW-0378">Hydrolase</keyword>
<feature type="compositionally biased region" description="Polar residues" evidence="2">
    <location>
        <begin position="1"/>
        <end position="11"/>
    </location>
</feature>
<dbReference type="GO" id="GO:0004525">
    <property type="term" value="F:ribonuclease III activity"/>
    <property type="evidence" value="ECO:0007669"/>
    <property type="project" value="InterPro"/>
</dbReference>